<accession>A0A553Z872</accession>
<keyword evidence="3" id="KW-1185">Reference proteome</keyword>
<reference evidence="2 3" key="1">
    <citation type="submission" date="2019-07" db="EMBL/GenBank/DDBJ databases">
        <title>Draft genome for Streptomyces benahoarensis MZ03-48.</title>
        <authorList>
            <person name="Gonzalez-Pimentel J.L."/>
        </authorList>
    </citation>
    <scope>NUCLEOTIDE SEQUENCE [LARGE SCALE GENOMIC DNA]</scope>
    <source>
        <strain evidence="2 3">MZ03-48</strain>
    </source>
</reference>
<sequence>MPRGRVRHGTRLTGRYLMPRPGRQWAEQGGKHKDPEREPRRRRRAAYNRYGGVHHLFAGHKEQGSMIRRYILWRNHHAGDRRLRAVSSTGQTLLDAALARCDDTKPSPSP</sequence>
<organism evidence="2 3">
    <name type="scientific">Streptomyces benahoarensis</name>
    <dbReference type="NCBI Taxonomy" id="2595054"/>
    <lineage>
        <taxon>Bacteria</taxon>
        <taxon>Bacillati</taxon>
        <taxon>Actinomycetota</taxon>
        <taxon>Actinomycetes</taxon>
        <taxon>Kitasatosporales</taxon>
        <taxon>Streptomycetaceae</taxon>
        <taxon>Streptomyces</taxon>
    </lineage>
</organism>
<dbReference type="Proteomes" id="UP000320888">
    <property type="component" value="Unassembled WGS sequence"/>
</dbReference>
<evidence type="ECO:0000313" key="2">
    <source>
        <dbReference type="EMBL" id="TSB37636.1"/>
    </source>
</evidence>
<name>A0A553Z872_9ACTN</name>
<feature type="compositionally biased region" description="Basic and acidic residues" evidence="1">
    <location>
        <begin position="29"/>
        <end position="39"/>
    </location>
</feature>
<evidence type="ECO:0000256" key="1">
    <source>
        <dbReference type="SAM" id="MobiDB-lite"/>
    </source>
</evidence>
<evidence type="ECO:0000313" key="3">
    <source>
        <dbReference type="Proteomes" id="UP000320888"/>
    </source>
</evidence>
<proteinExistence type="predicted"/>
<dbReference type="EMBL" id="VKLS01000234">
    <property type="protein sequence ID" value="TSB37636.1"/>
    <property type="molecule type" value="Genomic_DNA"/>
</dbReference>
<feature type="region of interest" description="Disordered" evidence="1">
    <location>
        <begin position="1"/>
        <end position="42"/>
    </location>
</feature>
<dbReference type="AlphaFoldDB" id="A0A553Z872"/>
<dbReference type="OrthoDB" id="2375382at2"/>
<gene>
    <name evidence="2" type="ORF">FNZ23_18295</name>
</gene>
<evidence type="ECO:0008006" key="4">
    <source>
        <dbReference type="Google" id="ProtNLM"/>
    </source>
</evidence>
<feature type="compositionally biased region" description="Basic residues" evidence="1">
    <location>
        <begin position="1"/>
        <end position="10"/>
    </location>
</feature>
<protein>
    <recommendedName>
        <fullName evidence="4">Transposase</fullName>
    </recommendedName>
</protein>
<comment type="caution">
    <text evidence="2">The sequence shown here is derived from an EMBL/GenBank/DDBJ whole genome shotgun (WGS) entry which is preliminary data.</text>
</comment>